<dbReference type="Proteomes" id="UP000234323">
    <property type="component" value="Unassembled WGS sequence"/>
</dbReference>
<comment type="caution">
    <text evidence="2">The sequence shown here is derived from an EMBL/GenBank/DDBJ whole genome shotgun (WGS) entry which is preliminary data.</text>
</comment>
<dbReference type="InterPro" id="IPR045325">
    <property type="entry name" value="TMEM70/TMEM186/TMEM223"/>
</dbReference>
<dbReference type="PANTHER" id="PTHR13281:SF0">
    <property type="entry name" value="TRANSMEMBRANE PROTEIN 70, MITOCHONDRIAL"/>
    <property type="match status" value="1"/>
</dbReference>
<dbReference type="EMBL" id="LLXI01000771">
    <property type="protein sequence ID" value="PKY49682.1"/>
    <property type="molecule type" value="Genomic_DNA"/>
</dbReference>
<protein>
    <submittedName>
        <fullName evidence="2">Uncharacterized protein</fullName>
    </submittedName>
</protein>
<accession>A0A2I1GSQ2</accession>
<evidence type="ECO:0000256" key="1">
    <source>
        <dbReference type="SAM" id="Phobius"/>
    </source>
</evidence>
<gene>
    <name evidence="2" type="ORF">RhiirA4_545432</name>
</gene>
<evidence type="ECO:0000313" key="3">
    <source>
        <dbReference type="Proteomes" id="UP000234323"/>
    </source>
</evidence>
<organism evidence="2 3">
    <name type="scientific">Rhizophagus irregularis</name>
    <dbReference type="NCBI Taxonomy" id="588596"/>
    <lineage>
        <taxon>Eukaryota</taxon>
        <taxon>Fungi</taxon>
        <taxon>Fungi incertae sedis</taxon>
        <taxon>Mucoromycota</taxon>
        <taxon>Glomeromycotina</taxon>
        <taxon>Glomeromycetes</taxon>
        <taxon>Glomerales</taxon>
        <taxon>Glomeraceae</taxon>
        <taxon>Rhizophagus</taxon>
    </lineage>
</organism>
<dbReference type="AlphaFoldDB" id="A0A2I1GSQ2"/>
<dbReference type="VEuPathDB" id="FungiDB:RhiirA1_539060"/>
<name>A0A2I1GSQ2_9GLOM</name>
<dbReference type="PANTHER" id="PTHR13281">
    <property type="entry name" value="TRANSMEMBRANE PROTEIN 70, MITOCHONDRIAL"/>
    <property type="match status" value="1"/>
</dbReference>
<dbReference type="VEuPathDB" id="FungiDB:RhiirFUN_020842"/>
<keyword evidence="3" id="KW-1185">Reference proteome</keyword>
<sequence>MRTPIYRINFNLYHHYNSFHVNESLRNLYKIPRNSSINFQKTFFSTNKQDKSNNNSNNNVETKQLIFEGPNFRLIRILKIFSISTFGFAWTICPLTWWNWNNPMIQAAELNEIILSLAFVASTASTITLHNFMSPYVTKIFYHHTPSIIPSTSQISNITPLTKITLETLSIFSHPIHITLQLKDLKSEINRITLRWKVKNDYLINCEKDGIKIPSQTKFWIDYKNFGKGKEKDKEKEILDKIIKVVNENNSTSLL</sequence>
<evidence type="ECO:0000313" key="2">
    <source>
        <dbReference type="EMBL" id="PKY49682.1"/>
    </source>
</evidence>
<feature type="transmembrane region" description="Helical" evidence="1">
    <location>
        <begin position="77"/>
        <end position="98"/>
    </location>
</feature>
<dbReference type="InterPro" id="IPR009724">
    <property type="entry name" value="TMEM70"/>
</dbReference>
<feature type="transmembrane region" description="Helical" evidence="1">
    <location>
        <begin position="113"/>
        <end position="133"/>
    </location>
</feature>
<dbReference type="GO" id="GO:0031966">
    <property type="term" value="C:mitochondrial membrane"/>
    <property type="evidence" value="ECO:0007669"/>
    <property type="project" value="TreeGrafter"/>
</dbReference>
<keyword evidence="1" id="KW-0472">Membrane</keyword>
<dbReference type="OrthoDB" id="5386199at2759"/>
<proteinExistence type="predicted"/>
<dbReference type="GO" id="GO:0033615">
    <property type="term" value="P:mitochondrial proton-transporting ATP synthase complex assembly"/>
    <property type="evidence" value="ECO:0007669"/>
    <property type="project" value="TreeGrafter"/>
</dbReference>
<keyword evidence="1" id="KW-1133">Transmembrane helix</keyword>
<reference evidence="2 3" key="1">
    <citation type="submission" date="2015-10" db="EMBL/GenBank/DDBJ databases">
        <title>Genome analyses suggest a sexual origin of heterokaryosis in a supposedly ancient asexual fungus.</title>
        <authorList>
            <person name="Ropars J."/>
            <person name="Sedzielewska K."/>
            <person name="Noel J."/>
            <person name="Charron P."/>
            <person name="Farinelli L."/>
            <person name="Marton T."/>
            <person name="Kruger M."/>
            <person name="Pelin A."/>
            <person name="Brachmann A."/>
            <person name="Corradi N."/>
        </authorList>
    </citation>
    <scope>NUCLEOTIDE SEQUENCE [LARGE SCALE GENOMIC DNA]</scope>
    <source>
        <strain evidence="2 3">A4</strain>
    </source>
</reference>
<keyword evidence="1" id="KW-0812">Transmembrane</keyword>
<dbReference type="VEuPathDB" id="FungiDB:FUN_019369"/>
<dbReference type="Pfam" id="PF06979">
    <property type="entry name" value="TMEM70"/>
    <property type="match status" value="1"/>
</dbReference>